<feature type="transmembrane region" description="Helical" evidence="10">
    <location>
        <begin position="188"/>
        <end position="209"/>
    </location>
</feature>
<evidence type="ECO:0000256" key="7">
    <source>
        <dbReference type="ARBA" id="ARBA00022970"/>
    </source>
</evidence>
<evidence type="ECO:0000313" key="11">
    <source>
        <dbReference type="EMBL" id="SNS11483.1"/>
    </source>
</evidence>
<keyword evidence="4" id="KW-0997">Cell inner membrane</keyword>
<feature type="transmembrane region" description="Helical" evidence="10">
    <location>
        <begin position="49"/>
        <end position="72"/>
    </location>
</feature>
<dbReference type="Pfam" id="PF00375">
    <property type="entry name" value="SDF"/>
    <property type="match status" value="1"/>
</dbReference>
<dbReference type="Gene3D" id="1.10.3860.10">
    <property type="entry name" value="Sodium:dicarboxylate symporter"/>
    <property type="match status" value="1"/>
</dbReference>
<keyword evidence="5 10" id="KW-0812">Transmembrane</keyword>
<dbReference type="PANTHER" id="PTHR42865:SF8">
    <property type="entry name" value="SERINE_THREONINE TRANSPORTER SSTT"/>
    <property type="match status" value="1"/>
</dbReference>
<keyword evidence="3 10" id="KW-1003">Cell membrane</keyword>
<dbReference type="InterPro" id="IPR001991">
    <property type="entry name" value="Na-dicarboxylate_symporter"/>
</dbReference>
<organism evidence="11 12">
    <name type="scientific">Pseudomonas segetis</name>
    <dbReference type="NCBI Taxonomy" id="298908"/>
    <lineage>
        <taxon>Bacteria</taxon>
        <taxon>Pseudomonadati</taxon>
        <taxon>Pseudomonadota</taxon>
        <taxon>Gammaproteobacteria</taxon>
        <taxon>Pseudomonadales</taxon>
        <taxon>Pseudomonadaceae</taxon>
        <taxon>Pseudomonas</taxon>
    </lineage>
</organism>
<protein>
    <recommendedName>
        <fullName evidence="10">Serine/threonine transporter SstT</fullName>
    </recommendedName>
    <alternativeName>
        <fullName evidence="10">Na(+)/serine-threonine symporter</fullName>
    </alternativeName>
</protein>
<dbReference type="SUPFAM" id="SSF118215">
    <property type="entry name" value="Proton glutamate symport protein"/>
    <property type="match status" value="1"/>
</dbReference>
<keyword evidence="2 10" id="KW-0813">Transport</keyword>
<proteinExistence type="inferred from homology"/>
<comment type="function">
    <text evidence="10">Involved in the import of serine and threonine into the cell, with the concomitant import of sodium (symport system).</text>
</comment>
<gene>
    <name evidence="10" type="primary">sstT</name>
    <name evidence="11" type="ORF">SAMN05216255_1337</name>
</gene>
<evidence type="ECO:0000313" key="12">
    <source>
        <dbReference type="Proteomes" id="UP000242915"/>
    </source>
</evidence>
<comment type="catalytic activity">
    <reaction evidence="10">
        <text>L-serine(in) + Na(+)(in) = L-serine(out) + Na(+)(out)</text>
        <dbReference type="Rhea" id="RHEA:29575"/>
        <dbReference type="ChEBI" id="CHEBI:29101"/>
        <dbReference type="ChEBI" id="CHEBI:33384"/>
    </reaction>
</comment>
<accession>A0A239BWD9</accession>
<keyword evidence="7 10" id="KW-0029">Amino-acid transport</keyword>
<sequence length="408" mass="42397">MTDVQHNPLLRLLNRTSLVSQIIIGLIAGIALAFFLPNLALKVALLGDVFVSALKAVAPVLVFILVAASIANHQQGQQTHIRPILLLYLLGTFTAAIIAVIASFAFPSSLTLVSNSAELSPPGGISEVLTTLLMNIVDNPVNALLKGNFIGILAWAIGLGFAFRHAAPGSKQVLSDLSNAVTAIVKMVIRLAPLGIFGLVAATLAQSGMSALLDYLHLLTVLVGCMLFVALVVNPVIVFWKIRRNPYPLVFTCLRESGITAFFTRSSAANIPVNLQLCQRLGLHEETYSVSIPLGATINMAGAAITITVLTLAAVHTLNIAVDLPTAILLSLLASISACGASGVAGGSLLLIPLACSLFGIPNDVAMQVVAVGFIIGIVQDSAETALNSSTDALFTAAACIGQARKAG</sequence>
<dbReference type="GO" id="GO:0032329">
    <property type="term" value="P:serine transport"/>
    <property type="evidence" value="ECO:0007669"/>
    <property type="project" value="InterPro"/>
</dbReference>
<dbReference type="GO" id="GO:0005295">
    <property type="term" value="F:neutral L-amino acid:sodium symporter activity"/>
    <property type="evidence" value="ECO:0007669"/>
    <property type="project" value="TreeGrafter"/>
</dbReference>
<keyword evidence="9 10" id="KW-0472">Membrane</keyword>
<dbReference type="Proteomes" id="UP000242915">
    <property type="component" value="Unassembled WGS sequence"/>
</dbReference>
<dbReference type="HAMAP" id="MF_01582">
    <property type="entry name" value="Ser_Thr_transp_SstT"/>
    <property type="match status" value="1"/>
</dbReference>
<evidence type="ECO:0000256" key="6">
    <source>
        <dbReference type="ARBA" id="ARBA00022847"/>
    </source>
</evidence>
<evidence type="ECO:0000256" key="3">
    <source>
        <dbReference type="ARBA" id="ARBA00022475"/>
    </source>
</evidence>
<evidence type="ECO:0000256" key="5">
    <source>
        <dbReference type="ARBA" id="ARBA00022692"/>
    </source>
</evidence>
<feature type="transmembrane region" description="Helical" evidence="10">
    <location>
        <begin position="12"/>
        <end position="37"/>
    </location>
</feature>
<comment type="similarity">
    <text evidence="10">Belongs to the dicarboxylate/amino acid:cation symporter (DAACS) (TC 2.A.23) family.</text>
</comment>
<dbReference type="NCBIfam" id="NF010151">
    <property type="entry name" value="PRK13628.1"/>
    <property type="match status" value="1"/>
</dbReference>
<evidence type="ECO:0000256" key="8">
    <source>
        <dbReference type="ARBA" id="ARBA00022989"/>
    </source>
</evidence>
<feature type="transmembrane region" description="Helical" evidence="10">
    <location>
        <begin position="84"/>
        <end position="106"/>
    </location>
</feature>
<dbReference type="RefSeq" id="WP_029529695.1">
    <property type="nucleotide sequence ID" value="NZ_FZOG01000002.1"/>
</dbReference>
<reference evidence="12" key="1">
    <citation type="submission" date="2017-06" db="EMBL/GenBank/DDBJ databases">
        <authorList>
            <person name="Varghese N."/>
            <person name="Submissions S."/>
        </authorList>
    </citation>
    <scope>NUCLEOTIDE SEQUENCE [LARGE SCALE GENOMIC DNA]</scope>
    <source>
        <strain evidence="12">CIP 108523</strain>
    </source>
</reference>
<keyword evidence="6 10" id="KW-0769">Symport</keyword>
<feature type="transmembrane region" description="Helical" evidence="10">
    <location>
        <begin position="290"/>
        <end position="315"/>
    </location>
</feature>
<dbReference type="PRINTS" id="PR00173">
    <property type="entry name" value="EDTRNSPORT"/>
</dbReference>
<keyword evidence="8 10" id="KW-1133">Transmembrane helix</keyword>
<evidence type="ECO:0000256" key="10">
    <source>
        <dbReference type="HAMAP-Rule" id="MF_01582"/>
    </source>
</evidence>
<name>A0A239BWD9_9PSED</name>
<evidence type="ECO:0000256" key="1">
    <source>
        <dbReference type="ARBA" id="ARBA00004141"/>
    </source>
</evidence>
<dbReference type="GO" id="GO:0005886">
    <property type="term" value="C:plasma membrane"/>
    <property type="evidence" value="ECO:0007669"/>
    <property type="project" value="UniProtKB-SubCell"/>
</dbReference>
<dbReference type="EMBL" id="FZOG01000002">
    <property type="protein sequence ID" value="SNS11483.1"/>
    <property type="molecule type" value="Genomic_DNA"/>
</dbReference>
<comment type="subcellular location">
    <subcellularLocation>
        <location evidence="10">Cell membrane</location>
        <topology evidence="10">Multi-pass membrane protein</topology>
    </subcellularLocation>
    <subcellularLocation>
        <location evidence="1">Membrane</location>
        <topology evidence="1">Multi-pass membrane protein</topology>
    </subcellularLocation>
</comment>
<feature type="transmembrane region" description="Helical" evidence="10">
    <location>
        <begin position="149"/>
        <end position="167"/>
    </location>
</feature>
<feature type="transmembrane region" description="Helical" evidence="10">
    <location>
        <begin position="327"/>
        <end position="352"/>
    </location>
</feature>
<dbReference type="PANTHER" id="PTHR42865">
    <property type="entry name" value="PROTON/GLUTAMATE-ASPARTATE SYMPORTER"/>
    <property type="match status" value="1"/>
</dbReference>
<dbReference type="GO" id="GO:0015826">
    <property type="term" value="P:threonine transport"/>
    <property type="evidence" value="ECO:0007669"/>
    <property type="project" value="InterPro"/>
</dbReference>
<comment type="catalytic activity">
    <reaction evidence="10">
        <text>L-threonine(in) + Na(+)(in) = L-threonine(out) + Na(+)(out)</text>
        <dbReference type="Rhea" id="RHEA:69999"/>
        <dbReference type="ChEBI" id="CHEBI:29101"/>
        <dbReference type="ChEBI" id="CHEBI:57926"/>
    </reaction>
</comment>
<keyword evidence="12" id="KW-1185">Reference proteome</keyword>
<evidence type="ECO:0000256" key="4">
    <source>
        <dbReference type="ARBA" id="ARBA00022519"/>
    </source>
</evidence>
<evidence type="ECO:0000256" key="9">
    <source>
        <dbReference type="ARBA" id="ARBA00023136"/>
    </source>
</evidence>
<dbReference type="InterPro" id="IPR036458">
    <property type="entry name" value="Na:dicarbo_symporter_sf"/>
</dbReference>
<feature type="transmembrane region" description="Helical" evidence="10">
    <location>
        <begin position="215"/>
        <end position="240"/>
    </location>
</feature>
<dbReference type="FunFam" id="1.10.3860.10:FF:000003">
    <property type="entry name" value="Serine/threonine transporter sstT"/>
    <property type="match status" value="1"/>
</dbReference>
<dbReference type="AlphaFoldDB" id="A0A239BWD9"/>
<evidence type="ECO:0000256" key="2">
    <source>
        <dbReference type="ARBA" id="ARBA00022448"/>
    </source>
</evidence>
<dbReference type="InterPro" id="IPR023025">
    <property type="entry name" value="Ser_Thr_transp_SstT"/>
</dbReference>